<dbReference type="EMBL" id="JACMRX010000006">
    <property type="protein sequence ID" value="KAF7988060.1"/>
    <property type="molecule type" value="Genomic_DNA"/>
</dbReference>
<reference evidence="1 2" key="1">
    <citation type="submission" date="2020-08" db="EMBL/GenBank/DDBJ databases">
        <title>Aphidius gifuensis genome sequencing and assembly.</title>
        <authorList>
            <person name="Du Z."/>
        </authorList>
    </citation>
    <scope>NUCLEOTIDE SEQUENCE [LARGE SCALE GENOMIC DNA]</scope>
    <source>
        <strain evidence="1">YNYX2018</strain>
        <tissue evidence="1">Adults</tissue>
    </source>
</reference>
<dbReference type="OrthoDB" id="676979at2759"/>
<name>A0A834XMM4_APHGI</name>
<dbReference type="Proteomes" id="UP000639338">
    <property type="component" value="Unassembled WGS sequence"/>
</dbReference>
<protein>
    <submittedName>
        <fullName evidence="1">Uncharacterized protein</fullName>
    </submittedName>
</protein>
<comment type="caution">
    <text evidence="1">The sequence shown here is derived from an EMBL/GenBank/DDBJ whole genome shotgun (WGS) entry which is preliminary data.</text>
</comment>
<organism evidence="1 2">
    <name type="scientific">Aphidius gifuensis</name>
    <name type="common">Parasitoid wasp</name>
    <dbReference type="NCBI Taxonomy" id="684658"/>
    <lineage>
        <taxon>Eukaryota</taxon>
        <taxon>Metazoa</taxon>
        <taxon>Ecdysozoa</taxon>
        <taxon>Arthropoda</taxon>
        <taxon>Hexapoda</taxon>
        <taxon>Insecta</taxon>
        <taxon>Pterygota</taxon>
        <taxon>Neoptera</taxon>
        <taxon>Endopterygota</taxon>
        <taxon>Hymenoptera</taxon>
        <taxon>Apocrita</taxon>
        <taxon>Ichneumonoidea</taxon>
        <taxon>Braconidae</taxon>
        <taxon>Aphidiinae</taxon>
        <taxon>Aphidius</taxon>
    </lineage>
</organism>
<keyword evidence="2" id="KW-1185">Reference proteome</keyword>
<dbReference type="AlphaFoldDB" id="A0A834XMM4"/>
<sequence length="393" mass="45501">MSKKQIVVGVNNLEQILKKFSLEEQSKYEDLVEKNTNTFEVIMPLFSSCLKNYNLLGTAMRCIEQHQNKKNATENEFYQNFQNLLVTYNSILIPQINIIERKFITAIIVDISVIEIKNKEELLKEKSDIAISSPAQPIKIYCEKNTLEDKYETGRENLWSISIHHDNITSFFEKIDGEYNHLSDLFKDQNINGIDDFIELSKKQTVMEVNNLAQDLNKFSLEEQSKYDLVFRTHIETFNKNIPLFINCLKNYNSFKKSLRCIDQHQNSRNKTEHEHYGNIQNLLDTYNSVLIPEVKDVERNFITAANKILSHAKNNNNELIKRKSTADTISSTTILRLENTNLNLNCAVEFEDNGALFLEAEQGLYYCFSSTSPVVTVIRGIVKVKRITLNKS</sequence>
<gene>
    <name evidence="1" type="ORF">HCN44_007554</name>
</gene>
<evidence type="ECO:0000313" key="1">
    <source>
        <dbReference type="EMBL" id="KAF7988060.1"/>
    </source>
</evidence>
<proteinExistence type="predicted"/>
<accession>A0A834XMM4</accession>
<evidence type="ECO:0000313" key="2">
    <source>
        <dbReference type="Proteomes" id="UP000639338"/>
    </source>
</evidence>